<dbReference type="HAMAP" id="MF_01113">
    <property type="entry name" value="DNApol_IV"/>
    <property type="match status" value="1"/>
</dbReference>
<keyword evidence="13" id="KW-0515">Mutator protein</keyword>
<comment type="cofactor">
    <cofactor evidence="13">
        <name>Mg(2+)</name>
        <dbReference type="ChEBI" id="CHEBI:18420"/>
    </cofactor>
    <text evidence="13">Binds 2 magnesium ions per subunit.</text>
</comment>
<feature type="active site" evidence="13">
    <location>
        <position position="107"/>
    </location>
</feature>
<evidence type="ECO:0000256" key="5">
    <source>
        <dbReference type="ARBA" id="ARBA00022695"/>
    </source>
</evidence>
<evidence type="ECO:0000256" key="10">
    <source>
        <dbReference type="ARBA" id="ARBA00023125"/>
    </source>
</evidence>
<dbReference type="InterPro" id="IPR017961">
    <property type="entry name" value="DNA_pol_Y-fam_little_finger"/>
</dbReference>
<dbReference type="Gene3D" id="3.30.70.270">
    <property type="match status" value="1"/>
</dbReference>
<evidence type="ECO:0000256" key="12">
    <source>
        <dbReference type="ARBA" id="ARBA00049244"/>
    </source>
</evidence>
<dbReference type="Gene3D" id="1.10.150.20">
    <property type="entry name" value="5' to 3' exonuclease, C-terminal subdomain"/>
    <property type="match status" value="1"/>
</dbReference>
<keyword evidence="6 13" id="KW-0235">DNA replication</keyword>
<feature type="domain" description="UmuC" evidence="14">
    <location>
        <begin position="6"/>
        <end position="191"/>
    </location>
</feature>
<dbReference type="Proteomes" id="UP001596505">
    <property type="component" value="Unassembled WGS sequence"/>
</dbReference>
<keyword evidence="7 13" id="KW-0479">Metal-binding</keyword>
<comment type="caution">
    <text evidence="15">The sequence shown here is derived from an EMBL/GenBank/DDBJ whole genome shotgun (WGS) entry which is preliminary data.</text>
</comment>
<evidence type="ECO:0000259" key="14">
    <source>
        <dbReference type="PROSITE" id="PS50173"/>
    </source>
</evidence>
<keyword evidence="3 13" id="KW-0963">Cytoplasm</keyword>
<name>A0ABW2PZF9_9BACL</name>
<dbReference type="InterPro" id="IPR043502">
    <property type="entry name" value="DNA/RNA_pol_sf"/>
</dbReference>
<dbReference type="Pfam" id="PF00817">
    <property type="entry name" value="IMS"/>
    <property type="match status" value="1"/>
</dbReference>
<dbReference type="PANTHER" id="PTHR11076:SF35">
    <property type="entry name" value="DNA REPAIR PROTEIN HOMOLOG YOBH"/>
    <property type="match status" value="1"/>
</dbReference>
<keyword evidence="10 13" id="KW-0238">DNA-binding</keyword>
<evidence type="ECO:0000256" key="3">
    <source>
        <dbReference type="ARBA" id="ARBA00022490"/>
    </source>
</evidence>
<dbReference type="Pfam" id="PF11799">
    <property type="entry name" value="IMS_C"/>
    <property type="match status" value="1"/>
</dbReference>
<keyword evidence="5 13" id="KW-0548">Nucleotidyltransferase</keyword>
<evidence type="ECO:0000256" key="7">
    <source>
        <dbReference type="ARBA" id="ARBA00022723"/>
    </source>
</evidence>
<evidence type="ECO:0000256" key="8">
    <source>
        <dbReference type="ARBA" id="ARBA00022763"/>
    </source>
</evidence>
<comment type="catalytic activity">
    <reaction evidence="12 13">
        <text>DNA(n) + a 2'-deoxyribonucleoside 5'-triphosphate = DNA(n+1) + diphosphate</text>
        <dbReference type="Rhea" id="RHEA:22508"/>
        <dbReference type="Rhea" id="RHEA-COMP:17339"/>
        <dbReference type="Rhea" id="RHEA-COMP:17340"/>
        <dbReference type="ChEBI" id="CHEBI:33019"/>
        <dbReference type="ChEBI" id="CHEBI:61560"/>
        <dbReference type="ChEBI" id="CHEBI:173112"/>
        <dbReference type="EC" id="2.7.7.7"/>
    </reaction>
</comment>
<dbReference type="InterPro" id="IPR053848">
    <property type="entry name" value="IMS_HHH_1"/>
</dbReference>
<keyword evidence="13" id="KW-0239">DNA-directed DNA polymerase</keyword>
<evidence type="ECO:0000256" key="2">
    <source>
        <dbReference type="ARBA" id="ARBA00010945"/>
    </source>
</evidence>
<evidence type="ECO:0000256" key="11">
    <source>
        <dbReference type="ARBA" id="ARBA00023204"/>
    </source>
</evidence>
<protein>
    <recommendedName>
        <fullName evidence="13">DNA polymerase IV</fullName>
        <shortName evidence="13">Pol IV</shortName>
        <ecNumber evidence="13">2.7.7.7</ecNumber>
    </recommendedName>
</protein>
<comment type="function">
    <text evidence="13">Poorly processive, error-prone DNA polymerase involved in untargeted mutagenesis. Copies undamaged DNA at stalled replication forks, which arise in vivo from mismatched or misaligned primer ends. These misaligned primers can be extended by PolIV. Exhibits no 3'-5' exonuclease (proofreading) activity. May be involved in translesional synthesis, in conjunction with the beta clamp from PolIII.</text>
</comment>
<feature type="site" description="Substrate discrimination" evidence="13">
    <location>
        <position position="15"/>
    </location>
</feature>
<dbReference type="InterPro" id="IPR022880">
    <property type="entry name" value="DNApol_IV"/>
</dbReference>
<gene>
    <name evidence="13" type="primary">dinB</name>
    <name evidence="15" type="ORF">ACFQRG_17735</name>
</gene>
<dbReference type="InterPro" id="IPR001126">
    <property type="entry name" value="UmuC"/>
</dbReference>
<evidence type="ECO:0000256" key="13">
    <source>
        <dbReference type="HAMAP-Rule" id="MF_01113"/>
    </source>
</evidence>
<keyword evidence="16" id="KW-1185">Reference proteome</keyword>
<accession>A0ABW2PZF9</accession>
<keyword evidence="4 13" id="KW-0808">Transferase</keyword>
<evidence type="ECO:0000313" key="16">
    <source>
        <dbReference type="Proteomes" id="UP001596505"/>
    </source>
</evidence>
<dbReference type="PANTHER" id="PTHR11076">
    <property type="entry name" value="DNA REPAIR POLYMERASE UMUC / TRANSFERASE FAMILY MEMBER"/>
    <property type="match status" value="1"/>
</dbReference>
<dbReference type="InterPro" id="IPR043128">
    <property type="entry name" value="Rev_trsase/Diguanyl_cyclase"/>
</dbReference>
<feature type="binding site" evidence="13">
    <location>
        <position position="10"/>
    </location>
    <ligand>
        <name>Mg(2+)</name>
        <dbReference type="ChEBI" id="CHEBI:18420"/>
    </ligand>
</feature>
<evidence type="ECO:0000256" key="6">
    <source>
        <dbReference type="ARBA" id="ARBA00022705"/>
    </source>
</evidence>
<evidence type="ECO:0000256" key="4">
    <source>
        <dbReference type="ARBA" id="ARBA00022679"/>
    </source>
</evidence>
<evidence type="ECO:0000256" key="9">
    <source>
        <dbReference type="ARBA" id="ARBA00022842"/>
    </source>
</evidence>
<evidence type="ECO:0000313" key="15">
    <source>
        <dbReference type="EMBL" id="MFC7394767.1"/>
    </source>
</evidence>
<dbReference type="NCBIfam" id="NF002848">
    <property type="entry name" value="PRK03103.1"/>
    <property type="match status" value="1"/>
</dbReference>
<dbReference type="CDD" id="cd01700">
    <property type="entry name" value="PolY_Pol_V_umuC"/>
    <property type="match status" value="1"/>
</dbReference>
<reference evidence="16" key="1">
    <citation type="journal article" date="2019" name="Int. J. Syst. Evol. Microbiol.">
        <title>The Global Catalogue of Microorganisms (GCM) 10K type strain sequencing project: providing services to taxonomists for standard genome sequencing and annotation.</title>
        <authorList>
            <consortium name="The Broad Institute Genomics Platform"/>
            <consortium name="The Broad Institute Genome Sequencing Center for Infectious Disease"/>
            <person name="Wu L."/>
            <person name="Ma J."/>
        </authorList>
    </citation>
    <scope>NUCLEOTIDE SEQUENCE [LARGE SCALE GENOMIC DNA]</scope>
    <source>
        <strain evidence="16">CGMCC 1.16305</strain>
    </source>
</reference>
<dbReference type="InterPro" id="IPR050116">
    <property type="entry name" value="DNA_polymerase-Y"/>
</dbReference>
<dbReference type="RefSeq" id="WP_380968580.1">
    <property type="nucleotide sequence ID" value="NZ_JBHTCO010000039.1"/>
</dbReference>
<proteinExistence type="inferred from homology"/>
<evidence type="ECO:0000256" key="1">
    <source>
        <dbReference type="ARBA" id="ARBA00004496"/>
    </source>
</evidence>
<organism evidence="15 16">
    <name type="scientific">Scopulibacillus cellulosilyticus</name>
    <dbReference type="NCBI Taxonomy" id="2665665"/>
    <lineage>
        <taxon>Bacteria</taxon>
        <taxon>Bacillati</taxon>
        <taxon>Bacillota</taxon>
        <taxon>Bacilli</taxon>
        <taxon>Bacillales</taxon>
        <taxon>Sporolactobacillaceae</taxon>
        <taxon>Scopulibacillus</taxon>
    </lineage>
</organism>
<feature type="binding site" evidence="13">
    <location>
        <position position="106"/>
    </location>
    <ligand>
        <name>Mg(2+)</name>
        <dbReference type="ChEBI" id="CHEBI:18420"/>
    </ligand>
</feature>
<dbReference type="Pfam" id="PF21999">
    <property type="entry name" value="IMS_HHH_1"/>
    <property type="match status" value="1"/>
</dbReference>
<dbReference type="SUPFAM" id="SSF56672">
    <property type="entry name" value="DNA/RNA polymerases"/>
    <property type="match status" value="1"/>
</dbReference>
<dbReference type="PROSITE" id="PS50173">
    <property type="entry name" value="UMUC"/>
    <property type="match status" value="1"/>
</dbReference>
<comment type="similarity">
    <text evidence="2 13">Belongs to the DNA polymerase type-Y family.</text>
</comment>
<comment type="subunit">
    <text evidence="13">Monomer.</text>
</comment>
<sequence length="411" mass="46396">MAQKAILLVDMQSFYASVEKADHPELNDYPVIVSGDPERRSGVVLAACPLAKKRGVKNAYRLWEAQQLCPEAVVVRPRMQRYLDVSMQITDILERFTDMVEPYSVDEQFMDVTGSKRLFGTSFEIAQKIKDAIKKETGVNARCGIGPNKVLAKIACDNFSKKNDTGIFELNQNNMKQYMWPLPVGAMFGVGSRMEKHLRRLGISTIGRLANYPLEILKKKWGINGQVLWETANGVDRSPVLAASHEGQKAIGHAMTLPRDYQDFEKEIKVILLELCEEVCSRARTSGVMGYTISTGCQGANYDSPAGFYRQTTLINPTNNTIDVFHEAEKLFLKFWDRRPVRRLTVNLSNLCSDKVRQISFFDSYDSRREIGYTMDQIKQRYGPDAIIRAISLTEAGQAADRAKKIGGHYK</sequence>
<keyword evidence="11 13" id="KW-0234">DNA repair</keyword>
<dbReference type="Gene3D" id="3.40.1170.60">
    <property type="match status" value="1"/>
</dbReference>
<dbReference type="InterPro" id="IPR036775">
    <property type="entry name" value="DNA_pol_Y-fam_lit_finger_sf"/>
</dbReference>
<dbReference type="SUPFAM" id="SSF100879">
    <property type="entry name" value="Lesion bypass DNA polymerase (Y-family), little finger domain"/>
    <property type="match status" value="1"/>
</dbReference>
<keyword evidence="9 13" id="KW-0460">Magnesium</keyword>
<dbReference type="EMBL" id="JBHTCO010000039">
    <property type="protein sequence ID" value="MFC7394767.1"/>
    <property type="molecule type" value="Genomic_DNA"/>
</dbReference>
<dbReference type="EC" id="2.7.7.7" evidence="13"/>
<dbReference type="Gene3D" id="3.30.1490.100">
    <property type="entry name" value="DNA polymerase, Y-family, little finger domain"/>
    <property type="match status" value="1"/>
</dbReference>
<comment type="subcellular location">
    <subcellularLocation>
        <location evidence="1 13">Cytoplasm</location>
    </subcellularLocation>
</comment>
<keyword evidence="8 13" id="KW-0227">DNA damage</keyword>